<evidence type="ECO:0000313" key="1">
    <source>
        <dbReference type="EMBL" id="QJA50085.1"/>
    </source>
</evidence>
<protein>
    <submittedName>
        <fullName evidence="1">Uncharacterized protein</fullName>
    </submittedName>
</protein>
<reference evidence="1" key="1">
    <citation type="submission" date="2020-03" db="EMBL/GenBank/DDBJ databases">
        <title>The deep terrestrial virosphere.</title>
        <authorList>
            <person name="Holmfeldt K."/>
            <person name="Nilsson E."/>
            <person name="Simone D."/>
            <person name="Lopez-Fernandez M."/>
            <person name="Wu X."/>
            <person name="de Brujin I."/>
            <person name="Lundin D."/>
            <person name="Andersson A."/>
            <person name="Bertilsson S."/>
            <person name="Dopson M."/>
        </authorList>
    </citation>
    <scope>NUCLEOTIDE SEQUENCE</scope>
    <source>
        <strain evidence="1">TM448A01604</strain>
    </source>
</reference>
<proteinExistence type="predicted"/>
<dbReference type="AlphaFoldDB" id="A0A6H1ZS28"/>
<dbReference type="EMBL" id="MT144173">
    <property type="protein sequence ID" value="QJA50085.1"/>
    <property type="molecule type" value="Genomic_DNA"/>
</dbReference>
<gene>
    <name evidence="1" type="ORF">TM448A01604_0006</name>
</gene>
<accession>A0A6H1ZS28</accession>
<name>A0A6H1ZS28_9ZZZZ</name>
<sequence>MSDHDLPPPLTMDGSDMGSRFVSLMQGLSDLVSKGVAKPGQFILTPDVELRLDNVGGFEGVITYWLKTRRYSVEGQTQCVGMLNPADRAWAGSTYGDCSVCQYNANSACNWRHNYFILITKGLPEGAQDPGVVIVSLEGASGGPASREINRKIMDMGGYPFRALFRFTSLMTQRKSATGSYAKWVAEAIGEAPQDIQAVARLEYKRGVESGTLLLPAGVMATDESGESTPF</sequence>
<organism evidence="1">
    <name type="scientific">viral metagenome</name>
    <dbReference type="NCBI Taxonomy" id="1070528"/>
    <lineage>
        <taxon>unclassified sequences</taxon>
        <taxon>metagenomes</taxon>
        <taxon>organismal metagenomes</taxon>
    </lineage>
</organism>